<protein>
    <submittedName>
        <fullName evidence="11">D-alanyl-D-alanine carboxypeptidase</fullName>
    </submittedName>
</protein>
<evidence type="ECO:0000313" key="12">
    <source>
        <dbReference type="Proteomes" id="UP000660110"/>
    </source>
</evidence>
<dbReference type="GO" id="GO:0071555">
    <property type="term" value="P:cell wall organization"/>
    <property type="evidence" value="ECO:0007669"/>
    <property type="project" value="UniProtKB-KW"/>
</dbReference>
<dbReference type="GO" id="GO:0006508">
    <property type="term" value="P:proteolysis"/>
    <property type="evidence" value="ECO:0007669"/>
    <property type="project" value="InterPro"/>
</dbReference>
<keyword evidence="2" id="KW-0732">Signal</keyword>
<dbReference type="Pfam" id="PF00768">
    <property type="entry name" value="Peptidase_S11"/>
    <property type="match status" value="1"/>
</dbReference>
<evidence type="ECO:0000256" key="7">
    <source>
        <dbReference type="PIRSR" id="PIRSR618044-1"/>
    </source>
</evidence>
<keyword evidence="11" id="KW-0645">Protease</keyword>
<evidence type="ECO:0000256" key="8">
    <source>
        <dbReference type="PIRSR" id="PIRSR618044-2"/>
    </source>
</evidence>
<feature type="active site" description="Acyl-ester intermediate" evidence="7">
    <location>
        <position position="60"/>
    </location>
</feature>
<feature type="active site" evidence="7">
    <location>
        <position position="115"/>
    </location>
</feature>
<dbReference type="PANTHER" id="PTHR21581:SF33">
    <property type="entry name" value="D-ALANYL-D-ALANINE CARBOXYPEPTIDASE DACB"/>
    <property type="match status" value="1"/>
</dbReference>
<evidence type="ECO:0000256" key="2">
    <source>
        <dbReference type="ARBA" id="ARBA00022729"/>
    </source>
</evidence>
<dbReference type="EMBL" id="BMEL01000001">
    <property type="protein sequence ID" value="GGF08974.1"/>
    <property type="molecule type" value="Genomic_DNA"/>
</dbReference>
<reference evidence="11" key="1">
    <citation type="journal article" date="2014" name="Int. J. Syst. Evol. Microbiol.">
        <title>Complete genome sequence of Corynebacterium casei LMG S-19264T (=DSM 44701T), isolated from a smear-ripened cheese.</title>
        <authorList>
            <consortium name="US DOE Joint Genome Institute (JGI-PGF)"/>
            <person name="Walter F."/>
            <person name="Albersmeier A."/>
            <person name="Kalinowski J."/>
            <person name="Ruckert C."/>
        </authorList>
    </citation>
    <scope>NUCLEOTIDE SEQUENCE</scope>
    <source>
        <strain evidence="11">CGMCC 1.12153</strain>
    </source>
</reference>
<dbReference type="SUPFAM" id="SSF56601">
    <property type="entry name" value="beta-lactamase/transpeptidase-like"/>
    <property type="match status" value="1"/>
</dbReference>
<evidence type="ECO:0000256" key="9">
    <source>
        <dbReference type="RuleBase" id="RU004016"/>
    </source>
</evidence>
<comment type="similarity">
    <text evidence="1 9">Belongs to the peptidase S11 family.</text>
</comment>
<comment type="caution">
    <text evidence="11">The sequence shown here is derived from an EMBL/GenBank/DDBJ whole genome shotgun (WGS) entry which is preliminary data.</text>
</comment>
<dbReference type="InterPro" id="IPR012338">
    <property type="entry name" value="Beta-lactam/transpept-like"/>
</dbReference>
<dbReference type="GO" id="GO:0009252">
    <property type="term" value="P:peptidoglycan biosynthetic process"/>
    <property type="evidence" value="ECO:0007669"/>
    <property type="project" value="UniProtKB-KW"/>
</dbReference>
<evidence type="ECO:0000256" key="6">
    <source>
        <dbReference type="ARBA" id="ARBA00023316"/>
    </source>
</evidence>
<name>A0A917ET14_HALAA</name>
<proteinExistence type="inferred from homology"/>
<keyword evidence="5" id="KW-0573">Peptidoglycan synthesis</keyword>
<dbReference type="AlphaFoldDB" id="A0A917ET14"/>
<keyword evidence="12" id="KW-1185">Reference proteome</keyword>
<organism evidence="11 12">
    <name type="scientific">Halobacillus andaensis</name>
    <dbReference type="NCBI Taxonomy" id="1176239"/>
    <lineage>
        <taxon>Bacteria</taxon>
        <taxon>Bacillati</taxon>
        <taxon>Bacillota</taxon>
        <taxon>Bacilli</taxon>
        <taxon>Bacillales</taxon>
        <taxon>Bacillaceae</taxon>
        <taxon>Halobacillus</taxon>
    </lineage>
</organism>
<evidence type="ECO:0000313" key="11">
    <source>
        <dbReference type="EMBL" id="GGF08974.1"/>
    </source>
</evidence>
<reference evidence="11" key="2">
    <citation type="submission" date="2020-09" db="EMBL/GenBank/DDBJ databases">
        <authorList>
            <person name="Sun Q."/>
            <person name="Zhou Y."/>
        </authorList>
    </citation>
    <scope>NUCLEOTIDE SEQUENCE</scope>
    <source>
        <strain evidence="11">CGMCC 1.12153</strain>
    </source>
</reference>
<dbReference type="PRINTS" id="PR00725">
    <property type="entry name" value="DADACBPTASE1"/>
</dbReference>
<dbReference type="Proteomes" id="UP000660110">
    <property type="component" value="Unassembled WGS sequence"/>
</dbReference>
<dbReference type="InterPro" id="IPR018044">
    <property type="entry name" value="Peptidase_S11"/>
</dbReference>
<dbReference type="Gene3D" id="3.40.710.10">
    <property type="entry name" value="DD-peptidase/beta-lactamase superfamily"/>
    <property type="match status" value="1"/>
</dbReference>
<keyword evidence="6" id="KW-0961">Cell wall biogenesis/degradation</keyword>
<dbReference type="InterPro" id="IPR001967">
    <property type="entry name" value="Peptidase_S11_N"/>
</dbReference>
<evidence type="ECO:0000259" key="10">
    <source>
        <dbReference type="Pfam" id="PF00768"/>
    </source>
</evidence>
<feature type="domain" description="Peptidase S11 D-alanyl-D-alanine carboxypeptidase A N-terminal" evidence="10">
    <location>
        <begin position="27"/>
        <end position="249"/>
    </location>
</feature>
<feature type="active site" description="Proton acceptor" evidence="7">
    <location>
        <position position="63"/>
    </location>
</feature>
<evidence type="ECO:0000256" key="3">
    <source>
        <dbReference type="ARBA" id="ARBA00022801"/>
    </source>
</evidence>
<keyword evidence="11" id="KW-0121">Carboxypeptidase</keyword>
<accession>A0A917ET14</accession>
<feature type="binding site" evidence="8">
    <location>
        <position position="219"/>
    </location>
    <ligand>
        <name>substrate</name>
    </ligand>
</feature>
<dbReference type="GO" id="GO:0009002">
    <property type="term" value="F:serine-type D-Ala-D-Ala carboxypeptidase activity"/>
    <property type="evidence" value="ECO:0007669"/>
    <property type="project" value="InterPro"/>
</dbReference>
<gene>
    <name evidence="11" type="primary">dacB</name>
    <name evidence="11" type="ORF">GCM10010954_04320</name>
</gene>
<evidence type="ECO:0000256" key="5">
    <source>
        <dbReference type="ARBA" id="ARBA00022984"/>
    </source>
</evidence>
<dbReference type="GO" id="GO:0008360">
    <property type="term" value="P:regulation of cell shape"/>
    <property type="evidence" value="ECO:0007669"/>
    <property type="project" value="UniProtKB-KW"/>
</dbReference>
<dbReference type="PANTHER" id="PTHR21581">
    <property type="entry name" value="D-ALANYL-D-ALANINE CARBOXYPEPTIDASE"/>
    <property type="match status" value="1"/>
</dbReference>
<keyword evidence="3" id="KW-0378">Hydrolase</keyword>
<keyword evidence="4" id="KW-0133">Cell shape</keyword>
<sequence>MKTIIYTIVIVFICVCMIKPNPTYSSPSLDVSAEHAVLMDAQSGRVLFEKDSYTPSLIASTTKILTAIIAIESGKMDEDVVVSESAIRTEGSSIYLTEGEKIKLEDLVYGLMLRSGNDSAVAIAEHVGGSIEGFTYLMNEKAAWLGMEASNFENPHGLDGENHVSSAYDLGLLMAYSMKNETFREITGSTSYKSENRTYSWQNKNKLLTMLYDHTTGGKTGFTKRAGRTLVSSAEKDGMELIAVTLNAPSDWNDHERMYEWGFENFETYKLQEEGYTKEHGKRSYLPKDIHFPLTEQEKKQITAVYEPNTLDNSYEGVRAYRLNDQLVAESFVLSKRPVQPWLPSSLSFFKRMVGVEPWST</sequence>
<evidence type="ECO:0000256" key="4">
    <source>
        <dbReference type="ARBA" id="ARBA00022960"/>
    </source>
</evidence>
<evidence type="ECO:0000256" key="1">
    <source>
        <dbReference type="ARBA" id="ARBA00007164"/>
    </source>
</evidence>